<dbReference type="CDD" id="cd02062">
    <property type="entry name" value="Nitro_FMN_reductase"/>
    <property type="match status" value="1"/>
</dbReference>
<reference evidence="4 5" key="1">
    <citation type="submission" date="2018-03" db="EMBL/GenBank/DDBJ databases">
        <title>Genomic Encyclopedia of Type Strains, Phase III (KMG-III): the genomes of soil and plant-associated and newly described type strains.</title>
        <authorList>
            <person name="Whitman W."/>
        </authorList>
    </citation>
    <scope>NUCLEOTIDE SEQUENCE [LARGE SCALE GENOMIC DNA]</scope>
    <source>
        <strain evidence="4 5">CGMCC 4.7104</strain>
    </source>
</reference>
<name>A0A2T0MM94_9ACTN</name>
<dbReference type="GO" id="GO:0016491">
    <property type="term" value="F:oxidoreductase activity"/>
    <property type="evidence" value="ECO:0007669"/>
    <property type="project" value="UniProtKB-KW"/>
</dbReference>
<proteinExistence type="inferred from homology"/>
<keyword evidence="5" id="KW-1185">Reference proteome</keyword>
<dbReference type="PANTHER" id="PTHR43673:SF10">
    <property type="entry name" value="NADH DEHYDROGENASE_NAD(P)H NITROREDUCTASE XCC3605-RELATED"/>
    <property type="match status" value="1"/>
</dbReference>
<dbReference type="OrthoDB" id="3774920at2"/>
<dbReference type="EMBL" id="PVNG01000021">
    <property type="protein sequence ID" value="PRX58935.1"/>
    <property type="molecule type" value="Genomic_DNA"/>
</dbReference>
<evidence type="ECO:0000313" key="4">
    <source>
        <dbReference type="EMBL" id="PRX58935.1"/>
    </source>
</evidence>
<dbReference type="PANTHER" id="PTHR43673">
    <property type="entry name" value="NAD(P)H NITROREDUCTASE YDGI-RELATED"/>
    <property type="match status" value="1"/>
</dbReference>
<gene>
    <name evidence="4" type="ORF">B0I32_12139</name>
</gene>
<protein>
    <submittedName>
        <fullName evidence="4">Nitroreductase</fullName>
    </submittedName>
</protein>
<dbReference type="Pfam" id="PF00881">
    <property type="entry name" value="Nitroreductase"/>
    <property type="match status" value="1"/>
</dbReference>
<dbReference type="Gene3D" id="3.40.109.10">
    <property type="entry name" value="NADH Oxidase"/>
    <property type="match status" value="1"/>
</dbReference>
<sequence length="223" mass="25030">MSQPEIRRLDLTPDELLTTTRAVRRRLDVTRPVPREVLLDCARLAQQAPSGSNRQRWDFVFVTDPEQRRDLAALWREGMARPAAPQFHGGPSRHDYTEGSGWPAIADSLRHLVDIIDQVPVLLVPCIQVSSRAELGDPATQAGIWGSALPAVWSFMLAARSRGLGTVWTTPHLNYEREAAELLGLPYETTVQCALVPVAWTIGTDFKPARRVPVTEVVHWDRW</sequence>
<dbReference type="Proteomes" id="UP000238312">
    <property type="component" value="Unassembled WGS sequence"/>
</dbReference>
<organism evidence="4 5">
    <name type="scientific">Nonomuraea fuscirosea</name>
    <dbReference type="NCBI Taxonomy" id="1291556"/>
    <lineage>
        <taxon>Bacteria</taxon>
        <taxon>Bacillati</taxon>
        <taxon>Actinomycetota</taxon>
        <taxon>Actinomycetes</taxon>
        <taxon>Streptosporangiales</taxon>
        <taxon>Streptosporangiaceae</taxon>
        <taxon>Nonomuraea</taxon>
    </lineage>
</organism>
<evidence type="ECO:0000256" key="1">
    <source>
        <dbReference type="ARBA" id="ARBA00007118"/>
    </source>
</evidence>
<dbReference type="InterPro" id="IPR029479">
    <property type="entry name" value="Nitroreductase"/>
</dbReference>
<dbReference type="InterPro" id="IPR000415">
    <property type="entry name" value="Nitroreductase-like"/>
</dbReference>
<keyword evidence="2" id="KW-0560">Oxidoreductase</keyword>
<accession>A0A2T0MM94</accession>
<dbReference type="SUPFAM" id="SSF55469">
    <property type="entry name" value="FMN-dependent nitroreductase-like"/>
    <property type="match status" value="1"/>
</dbReference>
<comment type="caution">
    <text evidence="4">The sequence shown here is derived from an EMBL/GenBank/DDBJ whole genome shotgun (WGS) entry which is preliminary data.</text>
</comment>
<feature type="domain" description="Nitroreductase" evidence="3">
    <location>
        <begin position="21"/>
        <end position="195"/>
    </location>
</feature>
<evidence type="ECO:0000313" key="5">
    <source>
        <dbReference type="Proteomes" id="UP000238312"/>
    </source>
</evidence>
<comment type="similarity">
    <text evidence="1">Belongs to the nitroreductase family.</text>
</comment>
<evidence type="ECO:0000256" key="2">
    <source>
        <dbReference type="ARBA" id="ARBA00023002"/>
    </source>
</evidence>
<dbReference type="AlphaFoldDB" id="A0A2T0MM94"/>
<evidence type="ECO:0000259" key="3">
    <source>
        <dbReference type="Pfam" id="PF00881"/>
    </source>
</evidence>